<name>A0A8J2KEW3_9HEXA</name>
<evidence type="ECO:0000313" key="1">
    <source>
        <dbReference type="EMBL" id="CAG7816616.1"/>
    </source>
</evidence>
<gene>
    <name evidence="1" type="ORF">AFUS01_LOCUS27229</name>
</gene>
<feature type="non-terminal residue" evidence="1">
    <location>
        <position position="1"/>
    </location>
</feature>
<organism evidence="1 2">
    <name type="scientific">Allacma fusca</name>
    <dbReference type="NCBI Taxonomy" id="39272"/>
    <lineage>
        <taxon>Eukaryota</taxon>
        <taxon>Metazoa</taxon>
        <taxon>Ecdysozoa</taxon>
        <taxon>Arthropoda</taxon>
        <taxon>Hexapoda</taxon>
        <taxon>Collembola</taxon>
        <taxon>Symphypleona</taxon>
        <taxon>Sminthuridae</taxon>
        <taxon>Allacma</taxon>
    </lineage>
</organism>
<reference evidence="1" key="1">
    <citation type="submission" date="2021-06" db="EMBL/GenBank/DDBJ databases">
        <authorList>
            <person name="Hodson N. C."/>
            <person name="Mongue J. A."/>
            <person name="Jaron S. K."/>
        </authorList>
    </citation>
    <scope>NUCLEOTIDE SEQUENCE</scope>
</reference>
<protein>
    <submittedName>
        <fullName evidence="1">Uncharacterized protein</fullName>
    </submittedName>
</protein>
<dbReference type="EMBL" id="CAJVCH010374418">
    <property type="protein sequence ID" value="CAG7816616.1"/>
    <property type="molecule type" value="Genomic_DNA"/>
</dbReference>
<evidence type="ECO:0000313" key="2">
    <source>
        <dbReference type="Proteomes" id="UP000708208"/>
    </source>
</evidence>
<proteinExistence type="predicted"/>
<dbReference type="AlphaFoldDB" id="A0A8J2KEW3"/>
<keyword evidence="2" id="KW-1185">Reference proteome</keyword>
<dbReference type="Proteomes" id="UP000708208">
    <property type="component" value="Unassembled WGS sequence"/>
</dbReference>
<comment type="caution">
    <text evidence="1">The sequence shown here is derived from an EMBL/GenBank/DDBJ whole genome shotgun (WGS) entry which is preliminary data.</text>
</comment>
<accession>A0A8J2KEW3</accession>
<sequence>KILYLHQTSSDTIAYLCLGFREATLIFVLFPSHSNINSSKWFEAVLQIVDPIAATDTIGLITKFPRSDIVTL</sequence>